<protein>
    <recommendedName>
        <fullName evidence="3">threonine ammonia-lyase</fullName>
        <ecNumber evidence="3">4.3.1.19</ecNumber>
    </recommendedName>
</protein>
<dbReference type="InterPro" id="IPR045865">
    <property type="entry name" value="ACT-like_dom_sf"/>
</dbReference>
<dbReference type="Pfam" id="PF01842">
    <property type="entry name" value="ACT"/>
    <property type="match status" value="1"/>
</dbReference>
<dbReference type="EMBL" id="JBHSXN010000003">
    <property type="protein sequence ID" value="MFC6954386.1"/>
    <property type="molecule type" value="Genomic_DNA"/>
</dbReference>
<evidence type="ECO:0000256" key="3">
    <source>
        <dbReference type="ARBA" id="ARBA00012096"/>
    </source>
</evidence>
<keyword evidence="5 7" id="KW-0456">Lyase</keyword>
<dbReference type="AlphaFoldDB" id="A0ABD5VK63"/>
<dbReference type="NCBIfam" id="TIGR01127">
    <property type="entry name" value="ilvA_1Cterm"/>
    <property type="match status" value="1"/>
</dbReference>
<evidence type="ECO:0000256" key="2">
    <source>
        <dbReference type="ARBA" id="ARBA00010869"/>
    </source>
</evidence>
<keyword evidence="8" id="KW-1185">Reference proteome</keyword>
<comment type="similarity">
    <text evidence="2">Belongs to the serine/threonine dehydratase family.</text>
</comment>
<dbReference type="InterPro" id="IPR036052">
    <property type="entry name" value="TrpB-like_PALP_sf"/>
</dbReference>
<dbReference type="InterPro" id="IPR044561">
    <property type="entry name" value="ACT_ThrD-II-like"/>
</dbReference>
<feature type="domain" description="ACT" evidence="6">
    <location>
        <begin position="332"/>
        <end position="408"/>
    </location>
</feature>
<dbReference type="CDD" id="cd01562">
    <property type="entry name" value="Thr-dehyd"/>
    <property type="match status" value="1"/>
</dbReference>
<evidence type="ECO:0000259" key="6">
    <source>
        <dbReference type="PROSITE" id="PS51671"/>
    </source>
</evidence>
<dbReference type="SUPFAM" id="SSF53686">
    <property type="entry name" value="Tryptophan synthase beta subunit-like PLP-dependent enzymes"/>
    <property type="match status" value="1"/>
</dbReference>
<proteinExistence type="inferred from homology"/>
<dbReference type="InterPro" id="IPR002912">
    <property type="entry name" value="ACT_dom"/>
</dbReference>
<name>A0ABD5VK63_9EURY</name>
<dbReference type="EC" id="4.3.1.19" evidence="3"/>
<dbReference type="Pfam" id="PF00291">
    <property type="entry name" value="PALP"/>
    <property type="match status" value="1"/>
</dbReference>
<evidence type="ECO:0000313" key="8">
    <source>
        <dbReference type="Proteomes" id="UP001596395"/>
    </source>
</evidence>
<dbReference type="PROSITE" id="PS51671">
    <property type="entry name" value="ACT"/>
    <property type="match status" value="1"/>
</dbReference>
<comment type="cofactor">
    <cofactor evidence="1">
        <name>pyridoxal 5'-phosphate</name>
        <dbReference type="ChEBI" id="CHEBI:597326"/>
    </cofactor>
</comment>
<keyword evidence="4" id="KW-0663">Pyridoxal phosphate</keyword>
<dbReference type="PANTHER" id="PTHR48078:SF6">
    <property type="entry name" value="L-THREONINE DEHYDRATASE CATABOLIC TDCB"/>
    <property type="match status" value="1"/>
</dbReference>
<sequence>MPRVSLPDIEAARARVRDTHIVEETPIEYSRSLSERADADVHLKMEHLQRTGSFKTRGAHNKISLLADDDAFSGRVVAASAGNHAQGVALAATTNDIESTIVMPETAPQAKVDATRSYGADVELVGQTFQEAVSHARDLETEHGWEFVHAYDDPAIVAGQGTLGLELYEQFPDVDTVVAPIGGGGLISGVATAIKERDPSVRIVGVQAEDAATVPQSLLKGEPVGNDDPQTIADGIATGGICDLTFEHIDAYVDEVVTVSDDRIAQAILLLLERAKQLVEGAGAVSTAALLSDDLDVAGETVIPLLCGGNIDVSALQGVLTHAQAARHQLLHLRVRIQDRPGKMAEVSRVLADQGANIRSVRHERAVDDLNVGEAYLMFRVEAAGREHADQLLAGIRDAGYDVERLAHPE</sequence>
<dbReference type="Proteomes" id="UP001596395">
    <property type="component" value="Unassembled WGS sequence"/>
</dbReference>
<dbReference type="Gene3D" id="3.40.50.1100">
    <property type="match status" value="2"/>
</dbReference>
<evidence type="ECO:0000256" key="1">
    <source>
        <dbReference type="ARBA" id="ARBA00001933"/>
    </source>
</evidence>
<evidence type="ECO:0000313" key="7">
    <source>
        <dbReference type="EMBL" id="MFC6954386.1"/>
    </source>
</evidence>
<dbReference type="InterPro" id="IPR050147">
    <property type="entry name" value="Ser/Thr_Dehydratase"/>
</dbReference>
<organism evidence="7 8">
    <name type="scientific">Halorubellus litoreus</name>
    <dbReference type="NCBI Taxonomy" id="755308"/>
    <lineage>
        <taxon>Archaea</taxon>
        <taxon>Methanobacteriati</taxon>
        <taxon>Methanobacteriota</taxon>
        <taxon>Stenosarchaea group</taxon>
        <taxon>Halobacteria</taxon>
        <taxon>Halobacteriales</taxon>
        <taxon>Halorubellaceae</taxon>
        <taxon>Halorubellus</taxon>
    </lineage>
</organism>
<dbReference type="CDD" id="cd04886">
    <property type="entry name" value="ACT_ThrD-II-like"/>
    <property type="match status" value="1"/>
</dbReference>
<gene>
    <name evidence="7" type="primary">ilvA</name>
    <name evidence="7" type="ORF">ACFQGB_16100</name>
</gene>
<dbReference type="GO" id="GO:0004794">
    <property type="term" value="F:threonine deaminase activity"/>
    <property type="evidence" value="ECO:0007669"/>
    <property type="project" value="UniProtKB-EC"/>
</dbReference>
<reference evidence="7 8" key="1">
    <citation type="journal article" date="2019" name="Int. J. Syst. Evol. Microbiol.">
        <title>The Global Catalogue of Microorganisms (GCM) 10K type strain sequencing project: providing services to taxonomists for standard genome sequencing and annotation.</title>
        <authorList>
            <consortium name="The Broad Institute Genomics Platform"/>
            <consortium name="The Broad Institute Genome Sequencing Center for Infectious Disease"/>
            <person name="Wu L."/>
            <person name="Ma J."/>
        </authorList>
    </citation>
    <scope>NUCLEOTIDE SEQUENCE [LARGE SCALE GENOMIC DNA]</scope>
    <source>
        <strain evidence="7 8">GX26</strain>
    </source>
</reference>
<comment type="caution">
    <text evidence="7">The sequence shown here is derived from an EMBL/GenBank/DDBJ whole genome shotgun (WGS) entry which is preliminary data.</text>
</comment>
<dbReference type="RefSeq" id="WP_336351337.1">
    <property type="nucleotide sequence ID" value="NZ_JAZAQL010000003.1"/>
</dbReference>
<dbReference type="InterPro" id="IPR001926">
    <property type="entry name" value="TrpB-like_PALP"/>
</dbReference>
<dbReference type="FunFam" id="3.40.50.1100:FF:000007">
    <property type="entry name" value="L-threonine dehydratase catabolic TdcB"/>
    <property type="match status" value="1"/>
</dbReference>
<dbReference type="Gene3D" id="3.30.70.260">
    <property type="match status" value="1"/>
</dbReference>
<evidence type="ECO:0000256" key="4">
    <source>
        <dbReference type="ARBA" id="ARBA00022898"/>
    </source>
</evidence>
<dbReference type="SUPFAM" id="SSF55021">
    <property type="entry name" value="ACT-like"/>
    <property type="match status" value="1"/>
</dbReference>
<evidence type="ECO:0000256" key="5">
    <source>
        <dbReference type="ARBA" id="ARBA00023239"/>
    </source>
</evidence>
<dbReference type="InterPro" id="IPR005789">
    <property type="entry name" value="Thr_deHydtase_catblc"/>
</dbReference>
<dbReference type="PANTHER" id="PTHR48078">
    <property type="entry name" value="THREONINE DEHYDRATASE, MITOCHONDRIAL-RELATED"/>
    <property type="match status" value="1"/>
</dbReference>
<dbReference type="FunFam" id="3.40.50.1100:FF:000005">
    <property type="entry name" value="Threonine dehydratase catabolic"/>
    <property type="match status" value="1"/>
</dbReference>
<accession>A0ABD5VK63</accession>